<dbReference type="Proteomes" id="UP000294576">
    <property type="component" value="Unassembled WGS sequence"/>
</dbReference>
<protein>
    <submittedName>
        <fullName evidence="1">Uncharacterized protein</fullName>
    </submittedName>
</protein>
<name>A0A4R3PPW9_RHISU</name>
<reference evidence="1 2" key="1">
    <citation type="submission" date="2019-03" db="EMBL/GenBank/DDBJ databases">
        <title>Genomic Encyclopedia of Type Strains, Phase IV (KMG-V): Genome sequencing to study the core and pangenomes of soil and plant-associated prokaryotes.</title>
        <authorList>
            <person name="Whitman W."/>
        </authorList>
    </citation>
    <scope>NUCLEOTIDE SEQUENCE [LARGE SCALE GENOMIC DNA]</scope>
    <source>
        <strain evidence="1 2">Hc14</strain>
    </source>
</reference>
<proteinExistence type="predicted"/>
<accession>A0A4R3PPW9</accession>
<organism evidence="1 2">
    <name type="scientific">Rhizobium sullae</name>
    <name type="common">Rhizobium hedysari</name>
    <dbReference type="NCBI Taxonomy" id="50338"/>
    <lineage>
        <taxon>Bacteria</taxon>
        <taxon>Pseudomonadati</taxon>
        <taxon>Pseudomonadota</taxon>
        <taxon>Alphaproteobacteria</taxon>
        <taxon>Hyphomicrobiales</taxon>
        <taxon>Rhizobiaceae</taxon>
        <taxon>Rhizobium/Agrobacterium group</taxon>
        <taxon>Rhizobium</taxon>
    </lineage>
</organism>
<sequence length="228" mass="25387">MRDLIVYEDHVVIAPHYKAKSSSIAGVSLKDLARIAYLGTKYWSYLLTRHQIYVYSYSDYDGYPLEDFVQFFYEAQSVSLHSKEASLAVVFKATSGDYDYVAMASRDTSTGYKRGKRSPPQETRFKADRASVAIPPGETEYWVPREIAKLAAIVDNLEASTQSLRTWADSSLDMRVGCSTVGCKNHAGVIFPPARLKPYADKGLTLETFRGKLKCSHCGKPSSRVGVA</sequence>
<dbReference type="RefSeq" id="WP_132568948.1">
    <property type="nucleotide sequence ID" value="NZ_PIQN01000035.1"/>
</dbReference>
<dbReference type="AlphaFoldDB" id="A0A4R3PPW9"/>
<dbReference type="EMBL" id="SMBH01000065">
    <property type="protein sequence ID" value="TCU02078.1"/>
    <property type="molecule type" value="Genomic_DNA"/>
</dbReference>
<evidence type="ECO:0000313" key="1">
    <source>
        <dbReference type="EMBL" id="TCU02078.1"/>
    </source>
</evidence>
<evidence type="ECO:0000313" key="2">
    <source>
        <dbReference type="Proteomes" id="UP000294576"/>
    </source>
</evidence>
<gene>
    <name evidence="1" type="ORF">EV132_1658</name>
</gene>
<comment type="caution">
    <text evidence="1">The sequence shown here is derived from an EMBL/GenBank/DDBJ whole genome shotgun (WGS) entry which is preliminary data.</text>
</comment>